<dbReference type="SUPFAM" id="SSF56524">
    <property type="entry name" value="Oxidoreductase molybdopterin-binding domain"/>
    <property type="match status" value="1"/>
</dbReference>
<dbReference type="Gene3D" id="3.90.420.10">
    <property type="entry name" value="Oxidoreductase, molybdopterin-binding domain"/>
    <property type="match status" value="1"/>
</dbReference>
<dbReference type="SUPFAM" id="SSF81296">
    <property type="entry name" value="E set domains"/>
    <property type="match status" value="1"/>
</dbReference>
<organism evidence="7 8">
    <name type="scientific">Trichostrongylus colubriformis</name>
    <name type="common">Black scour worm</name>
    <dbReference type="NCBI Taxonomy" id="6319"/>
    <lineage>
        <taxon>Eukaryota</taxon>
        <taxon>Metazoa</taxon>
        <taxon>Ecdysozoa</taxon>
        <taxon>Nematoda</taxon>
        <taxon>Chromadorea</taxon>
        <taxon>Rhabditida</taxon>
        <taxon>Rhabditina</taxon>
        <taxon>Rhabditomorpha</taxon>
        <taxon>Strongyloidea</taxon>
        <taxon>Trichostrongylidae</taxon>
        <taxon>Trichostrongylus</taxon>
    </lineage>
</organism>
<dbReference type="EMBL" id="WIXE01006850">
    <property type="protein sequence ID" value="KAK5980921.1"/>
    <property type="molecule type" value="Genomic_DNA"/>
</dbReference>
<comment type="cofactor">
    <cofactor evidence="1">
        <name>Mo-molybdopterin</name>
        <dbReference type="ChEBI" id="CHEBI:71302"/>
    </cofactor>
</comment>
<keyword evidence="3" id="KW-0479">Metal-binding</keyword>
<dbReference type="GO" id="GO:0006790">
    <property type="term" value="P:sulfur compound metabolic process"/>
    <property type="evidence" value="ECO:0007669"/>
    <property type="project" value="TreeGrafter"/>
</dbReference>
<evidence type="ECO:0000259" key="6">
    <source>
        <dbReference type="Pfam" id="PF03404"/>
    </source>
</evidence>
<evidence type="ECO:0000259" key="5">
    <source>
        <dbReference type="Pfam" id="PF00174"/>
    </source>
</evidence>
<dbReference type="InterPro" id="IPR005066">
    <property type="entry name" value="MoCF_OxRdtse_dimer"/>
</dbReference>
<dbReference type="InterPro" id="IPR036374">
    <property type="entry name" value="OxRdtase_Mopterin-bd_sf"/>
</dbReference>
<dbReference type="PANTHER" id="PTHR19372">
    <property type="entry name" value="SULFITE REDUCTASE"/>
    <property type="match status" value="1"/>
</dbReference>
<keyword evidence="8" id="KW-1185">Reference proteome</keyword>
<dbReference type="AlphaFoldDB" id="A0AAN8FKQ9"/>
<dbReference type="GO" id="GO:0043546">
    <property type="term" value="F:molybdopterin cofactor binding"/>
    <property type="evidence" value="ECO:0007669"/>
    <property type="project" value="TreeGrafter"/>
</dbReference>
<comment type="caution">
    <text evidence="7">The sequence shown here is derived from an EMBL/GenBank/DDBJ whole genome shotgun (WGS) entry which is preliminary data.</text>
</comment>
<evidence type="ECO:0000256" key="4">
    <source>
        <dbReference type="ARBA" id="ARBA00023002"/>
    </source>
</evidence>
<gene>
    <name evidence="7" type="ORF">GCK32_014156</name>
</gene>
<keyword evidence="4" id="KW-0560">Oxidoreductase</keyword>
<evidence type="ECO:0000256" key="3">
    <source>
        <dbReference type="ARBA" id="ARBA00022723"/>
    </source>
</evidence>
<evidence type="ECO:0000256" key="2">
    <source>
        <dbReference type="ARBA" id="ARBA00022505"/>
    </source>
</evidence>
<dbReference type="Pfam" id="PF00174">
    <property type="entry name" value="Oxidored_molyb"/>
    <property type="match status" value="1"/>
</dbReference>
<evidence type="ECO:0000256" key="1">
    <source>
        <dbReference type="ARBA" id="ARBA00001924"/>
    </source>
</evidence>
<name>A0AAN8FKQ9_TRICO</name>
<feature type="domain" description="Oxidoreductase molybdopterin-binding" evidence="5">
    <location>
        <begin position="1"/>
        <end position="137"/>
    </location>
</feature>
<dbReference type="GO" id="GO:0020037">
    <property type="term" value="F:heme binding"/>
    <property type="evidence" value="ECO:0007669"/>
    <property type="project" value="TreeGrafter"/>
</dbReference>
<protein>
    <submittedName>
        <fullName evidence="7">Sulfite oxidase</fullName>
    </submittedName>
</protein>
<dbReference type="Pfam" id="PF03404">
    <property type="entry name" value="Mo-co_dimer"/>
    <property type="match status" value="1"/>
</dbReference>
<dbReference type="Gene3D" id="2.60.40.650">
    <property type="match status" value="1"/>
</dbReference>
<sequence>MKLSVDELKKNFRPVSITSAIQCAGNRRSDMSKYKKTQGLQWSGTAISNAEWTGVRLRVSGVTLLDFFSPGQSYGASIPLKKAMSPEVIIAYSMNGKDLPRDHGAPLRCVVPGVVGARQVKWLKAIRTSDVESPSHWQQKDYKVFPPHVGPNDKLDWESLPALQEYPVQSAFCIPAHGTKVKRDAEVMEVAGYAWSGGGRGIVRVLVSADGGKTWQDAELEQAPEQDLDHMWAWTLFRATIKIPDGVNKMELVVKATDRSHNTQPEGASGIWNVRGLIHNAWHRVEVEVVD</sequence>
<dbReference type="PANTHER" id="PTHR19372:SF7">
    <property type="entry name" value="SULFITE OXIDASE, MITOCHONDRIAL"/>
    <property type="match status" value="1"/>
</dbReference>
<dbReference type="GO" id="GO:0005739">
    <property type="term" value="C:mitochondrion"/>
    <property type="evidence" value="ECO:0007669"/>
    <property type="project" value="TreeGrafter"/>
</dbReference>
<dbReference type="Proteomes" id="UP001331761">
    <property type="component" value="Unassembled WGS sequence"/>
</dbReference>
<evidence type="ECO:0000313" key="8">
    <source>
        <dbReference type="Proteomes" id="UP001331761"/>
    </source>
</evidence>
<reference evidence="7 8" key="1">
    <citation type="submission" date="2019-10" db="EMBL/GenBank/DDBJ databases">
        <title>Assembly and Annotation for the nematode Trichostrongylus colubriformis.</title>
        <authorList>
            <person name="Martin J."/>
        </authorList>
    </citation>
    <scope>NUCLEOTIDE SEQUENCE [LARGE SCALE GENOMIC DNA]</scope>
    <source>
        <strain evidence="7">G859</strain>
        <tissue evidence="7">Whole worm</tissue>
    </source>
</reference>
<proteinExistence type="predicted"/>
<dbReference type="InterPro" id="IPR000572">
    <property type="entry name" value="OxRdtase_Mopterin-bd_dom"/>
</dbReference>
<feature type="domain" description="Moybdenum cofactor oxidoreductase dimerisation" evidence="6">
    <location>
        <begin position="162"/>
        <end position="289"/>
    </location>
</feature>
<dbReference type="InterPro" id="IPR014756">
    <property type="entry name" value="Ig_E-set"/>
</dbReference>
<dbReference type="PRINTS" id="PR00407">
    <property type="entry name" value="EUMOPTERIN"/>
</dbReference>
<keyword evidence="2" id="KW-0500">Molybdenum</keyword>
<dbReference type="GO" id="GO:0030151">
    <property type="term" value="F:molybdenum ion binding"/>
    <property type="evidence" value="ECO:0007669"/>
    <property type="project" value="InterPro"/>
</dbReference>
<dbReference type="GO" id="GO:0008482">
    <property type="term" value="F:sulfite oxidase activity"/>
    <property type="evidence" value="ECO:0007669"/>
    <property type="project" value="TreeGrafter"/>
</dbReference>
<dbReference type="InterPro" id="IPR008335">
    <property type="entry name" value="Mopterin_OxRdtase_euk"/>
</dbReference>
<accession>A0AAN8FKQ9</accession>
<evidence type="ECO:0000313" key="7">
    <source>
        <dbReference type="EMBL" id="KAK5980921.1"/>
    </source>
</evidence>